<dbReference type="RefSeq" id="WP_345703819.1">
    <property type="nucleotide sequence ID" value="NZ_BAABKV010000001.1"/>
</dbReference>
<organism evidence="2 3">
    <name type="scientific">Kitasatospora paranensis</name>
    <dbReference type="NCBI Taxonomy" id="258053"/>
    <lineage>
        <taxon>Bacteria</taxon>
        <taxon>Bacillati</taxon>
        <taxon>Actinomycetota</taxon>
        <taxon>Actinomycetes</taxon>
        <taxon>Kitasatosporales</taxon>
        <taxon>Streptomycetaceae</taxon>
        <taxon>Kitasatospora</taxon>
    </lineage>
</organism>
<evidence type="ECO:0000313" key="3">
    <source>
        <dbReference type="Proteomes" id="UP001596435"/>
    </source>
</evidence>
<dbReference type="PANTHER" id="PTHR12993:SF11">
    <property type="entry name" value="N-ACETYLGLUCOSAMINYL-PHOSPHATIDYLINOSITOL DE-N-ACETYLASE"/>
    <property type="match status" value="1"/>
</dbReference>
<dbReference type="InterPro" id="IPR024078">
    <property type="entry name" value="LmbE-like_dom_sf"/>
</dbReference>
<dbReference type="Proteomes" id="UP001596435">
    <property type="component" value="Unassembled WGS sequence"/>
</dbReference>
<dbReference type="InterPro" id="IPR003737">
    <property type="entry name" value="GlcNAc_PI_deacetylase-related"/>
</dbReference>
<protein>
    <submittedName>
        <fullName evidence="2">PIG-L deacetylase family protein</fullName>
    </submittedName>
</protein>
<keyword evidence="1" id="KW-0862">Zinc</keyword>
<gene>
    <name evidence="2" type="ORF">ACFQMG_18120</name>
</gene>
<accession>A0ABW2FYA1</accession>
<keyword evidence="3" id="KW-1185">Reference proteome</keyword>
<dbReference type="SUPFAM" id="SSF102588">
    <property type="entry name" value="LmbE-like"/>
    <property type="match status" value="1"/>
</dbReference>
<dbReference type="Gene3D" id="3.40.50.10320">
    <property type="entry name" value="LmbE-like"/>
    <property type="match status" value="1"/>
</dbReference>
<proteinExistence type="predicted"/>
<evidence type="ECO:0000313" key="2">
    <source>
        <dbReference type="EMBL" id="MFC7181470.1"/>
    </source>
</evidence>
<sequence length="211" mass="22791">MPRNPDDQLTGPQSALAVFAHPDDAELWAGGTLALHAQHAPVHIAVPLHDPIRDAEAQAAAAVLGATLHQLPELTPAAIRSLLIELTPHVVITHPVHDIHTAHRRTTEAVLEALPEAKIETGRPRRLYTCDTYNSLTTTGQVIPTVMVDVTATFATKMQALRCHKSQPIDDHFGPMAEDLARLWGRRSGTDFAEAFTALPVLGRLPGAAHL</sequence>
<dbReference type="PANTHER" id="PTHR12993">
    <property type="entry name" value="N-ACETYLGLUCOSAMINYL-PHOSPHATIDYLINOSITOL DE-N-ACETYLASE-RELATED"/>
    <property type="match status" value="1"/>
</dbReference>
<comment type="caution">
    <text evidence="2">The sequence shown here is derived from an EMBL/GenBank/DDBJ whole genome shotgun (WGS) entry which is preliminary data.</text>
</comment>
<reference evidence="3" key="1">
    <citation type="journal article" date="2019" name="Int. J. Syst. Evol. Microbiol.">
        <title>The Global Catalogue of Microorganisms (GCM) 10K type strain sequencing project: providing services to taxonomists for standard genome sequencing and annotation.</title>
        <authorList>
            <consortium name="The Broad Institute Genomics Platform"/>
            <consortium name="The Broad Institute Genome Sequencing Center for Infectious Disease"/>
            <person name="Wu L."/>
            <person name="Ma J."/>
        </authorList>
    </citation>
    <scope>NUCLEOTIDE SEQUENCE [LARGE SCALE GENOMIC DNA]</scope>
    <source>
        <strain evidence="3">CGMCC 1.12859</strain>
    </source>
</reference>
<dbReference type="EMBL" id="JBHTAJ010000032">
    <property type="protein sequence ID" value="MFC7181470.1"/>
    <property type="molecule type" value="Genomic_DNA"/>
</dbReference>
<evidence type="ECO:0000256" key="1">
    <source>
        <dbReference type="ARBA" id="ARBA00022833"/>
    </source>
</evidence>
<name>A0ABW2FYA1_9ACTN</name>